<proteinExistence type="predicted"/>
<dbReference type="Pfam" id="PF05136">
    <property type="entry name" value="Phage_portal_2"/>
    <property type="match status" value="1"/>
</dbReference>
<keyword evidence="2" id="KW-1185">Reference proteome</keyword>
<comment type="caution">
    <text evidence="1">The sequence shown here is derived from an EMBL/GenBank/DDBJ whole genome shotgun (WGS) entry which is preliminary data.</text>
</comment>
<protein>
    <submittedName>
        <fullName evidence="1">Phage portal protein</fullName>
    </submittedName>
</protein>
<evidence type="ECO:0000313" key="2">
    <source>
        <dbReference type="Proteomes" id="UP001629249"/>
    </source>
</evidence>
<accession>A0ABW8ZKI8</accession>
<sequence>MSASEMKTNFLDRAIEYVAPGLASRRMRARVSIHAARGFDGAKRGPRSAGWRVSGASSTAEVLPVLGILRNRARDLVRNNPHIRRALKILVANAIGTGVQAKFADKALQKTWKRWVKVCDAGGLLDFYGLQAQAYKALKESGEVLLRFRTRLPQDGMEVPLQLQILEIDFLDTLKVGLVDGGFIVAGVQFNLIGKRTGYWLFDQHPGEVSQVPRNMLSRFVPASEIIHLFDAVDRPNAVRGFPWLASAIWKARDLDEYQDAELVRKKIEACFAAFVTSSDENFQVGRTTATASSDPRRVEALSPGMVEYLRQGETVSFAAPATSSEYESNVRVDLRAIAAGTDTTYEQLTGDYSQVNFTSGRMGKMEFKRMLEQELWLVFIPMFCEAVASRFVSTAYLAGKTKQPVADVTWSPQRIEFIDPLREANGIIALIDARLKSRHQSIRDLGEDPDVVDAEINADPLAIEVPVSGRSLDARSAHDVLDRLEQILSAVPQ</sequence>
<dbReference type="NCBIfam" id="TIGR01539">
    <property type="entry name" value="portal_lambda"/>
    <property type="match status" value="1"/>
</dbReference>
<dbReference type="InterPro" id="IPR006429">
    <property type="entry name" value="Phage_lambda_portal"/>
</dbReference>
<dbReference type="EMBL" id="JAQQFN010000005">
    <property type="protein sequence ID" value="MFL9883110.1"/>
    <property type="molecule type" value="Genomic_DNA"/>
</dbReference>
<dbReference type="Proteomes" id="UP001629249">
    <property type="component" value="Unassembled WGS sequence"/>
</dbReference>
<organism evidence="1 2">
    <name type="scientific">Paraburkholderia agricolaris</name>
    <dbReference type="NCBI Taxonomy" id="2152888"/>
    <lineage>
        <taxon>Bacteria</taxon>
        <taxon>Pseudomonadati</taxon>
        <taxon>Pseudomonadota</taxon>
        <taxon>Betaproteobacteria</taxon>
        <taxon>Burkholderiales</taxon>
        <taxon>Burkholderiaceae</taxon>
        <taxon>Paraburkholderia</taxon>
    </lineage>
</organism>
<evidence type="ECO:0000313" key="1">
    <source>
        <dbReference type="EMBL" id="MFL9883110.1"/>
    </source>
</evidence>
<name>A0ABW8ZKI8_9BURK</name>
<gene>
    <name evidence="1" type="ORF">PQR66_08740</name>
</gene>
<dbReference type="RefSeq" id="WP_408326504.1">
    <property type="nucleotide sequence ID" value="NZ_JAQQFH010000002.1"/>
</dbReference>
<reference evidence="1 2" key="1">
    <citation type="journal article" date="2024" name="Chem. Sci.">
        <title>Discovery of megapolipeptins by genome mining of a Burkholderiales bacteria collection.</title>
        <authorList>
            <person name="Paulo B.S."/>
            <person name="Recchia M.J.J."/>
            <person name="Lee S."/>
            <person name="Fergusson C.H."/>
            <person name="Romanowski S.B."/>
            <person name="Hernandez A."/>
            <person name="Krull N."/>
            <person name="Liu D.Y."/>
            <person name="Cavanagh H."/>
            <person name="Bos A."/>
            <person name="Gray C.A."/>
            <person name="Murphy B.T."/>
            <person name="Linington R.G."/>
            <person name="Eustaquio A.S."/>
        </authorList>
    </citation>
    <scope>NUCLEOTIDE SEQUENCE [LARGE SCALE GENOMIC DNA]</scope>
    <source>
        <strain evidence="1 2">RL16-012-BIC-B</strain>
    </source>
</reference>